<evidence type="ECO:0000256" key="4">
    <source>
        <dbReference type="ARBA" id="ARBA00023163"/>
    </source>
</evidence>
<keyword evidence="3 5" id="KW-0238">DNA-binding</keyword>
<dbReference type="PROSITE" id="PS01081">
    <property type="entry name" value="HTH_TETR_1"/>
    <property type="match status" value="1"/>
</dbReference>
<dbReference type="EMBL" id="JACHBK010000019">
    <property type="protein sequence ID" value="MBB5539315.1"/>
    <property type="molecule type" value="Genomic_DNA"/>
</dbReference>
<comment type="caution">
    <text evidence="7">The sequence shown here is derived from an EMBL/GenBank/DDBJ whole genome shotgun (WGS) entry which is preliminary data.</text>
</comment>
<feature type="domain" description="HTH tetR-type" evidence="6">
    <location>
        <begin position="9"/>
        <end position="69"/>
    </location>
</feature>
<keyword evidence="1" id="KW-0678">Repressor</keyword>
<evidence type="ECO:0000256" key="2">
    <source>
        <dbReference type="ARBA" id="ARBA00023015"/>
    </source>
</evidence>
<gene>
    <name evidence="7" type="ORF">GGD55_006062</name>
</gene>
<dbReference type="AlphaFoldDB" id="A0A7W8XAF5"/>
<dbReference type="InterPro" id="IPR036271">
    <property type="entry name" value="Tet_transcr_reg_TetR-rel_C_sf"/>
</dbReference>
<reference evidence="7 8" key="1">
    <citation type="submission" date="2020-08" db="EMBL/GenBank/DDBJ databases">
        <title>Genomic Encyclopedia of Type Strains, Phase IV (KMG-V): Genome sequencing to study the core and pangenomes of soil and plant-associated prokaryotes.</title>
        <authorList>
            <person name="Whitman W."/>
        </authorList>
    </citation>
    <scope>NUCLEOTIDE SEQUENCE [LARGE SCALE GENOMIC DNA]</scope>
    <source>
        <strain evidence="7 8">SEMIA 4084</strain>
    </source>
</reference>
<name>A0A7W8XAF5_9HYPH</name>
<evidence type="ECO:0000313" key="8">
    <source>
        <dbReference type="Proteomes" id="UP000585507"/>
    </source>
</evidence>
<evidence type="ECO:0000259" key="6">
    <source>
        <dbReference type="PROSITE" id="PS50977"/>
    </source>
</evidence>
<protein>
    <submittedName>
        <fullName evidence="7">TetR/AcrR family acrAB operon transcriptional repressor</fullName>
    </submittedName>
</protein>
<dbReference type="GO" id="GO:0000976">
    <property type="term" value="F:transcription cis-regulatory region binding"/>
    <property type="evidence" value="ECO:0007669"/>
    <property type="project" value="TreeGrafter"/>
</dbReference>
<dbReference type="Pfam" id="PF00440">
    <property type="entry name" value="TetR_N"/>
    <property type="match status" value="1"/>
</dbReference>
<evidence type="ECO:0000256" key="1">
    <source>
        <dbReference type="ARBA" id="ARBA00022491"/>
    </source>
</evidence>
<dbReference type="GO" id="GO:0003700">
    <property type="term" value="F:DNA-binding transcription factor activity"/>
    <property type="evidence" value="ECO:0007669"/>
    <property type="project" value="TreeGrafter"/>
</dbReference>
<organism evidence="7 8">
    <name type="scientific">Rhizobium giardinii</name>
    <dbReference type="NCBI Taxonomy" id="56731"/>
    <lineage>
        <taxon>Bacteria</taxon>
        <taxon>Pseudomonadati</taxon>
        <taxon>Pseudomonadota</taxon>
        <taxon>Alphaproteobacteria</taxon>
        <taxon>Hyphomicrobiales</taxon>
        <taxon>Rhizobiaceae</taxon>
        <taxon>Rhizobium/Agrobacterium group</taxon>
        <taxon>Rhizobium</taxon>
    </lineage>
</organism>
<dbReference type="PANTHER" id="PTHR30055">
    <property type="entry name" value="HTH-TYPE TRANSCRIPTIONAL REGULATOR RUTR"/>
    <property type="match status" value="1"/>
</dbReference>
<dbReference type="InterPro" id="IPR050109">
    <property type="entry name" value="HTH-type_TetR-like_transc_reg"/>
</dbReference>
<dbReference type="SUPFAM" id="SSF48498">
    <property type="entry name" value="Tetracyclin repressor-like, C-terminal domain"/>
    <property type="match status" value="1"/>
</dbReference>
<accession>A0A7W8XAF5</accession>
<dbReference type="InterPro" id="IPR009057">
    <property type="entry name" value="Homeodomain-like_sf"/>
</dbReference>
<dbReference type="Gene3D" id="1.10.357.10">
    <property type="entry name" value="Tetracycline Repressor, domain 2"/>
    <property type="match status" value="1"/>
</dbReference>
<evidence type="ECO:0000256" key="3">
    <source>
        <dbReference type="ARBA" id="ARBA00023125"/>
    </source>
</evidence>
<evidence type="ECO:0000313" key="7">
    <source>
        <dbReference type="EMBL" id="MBB5539315.1"/>
    </source>
</evidence>
<dbReference type="InterPro" id="IPR023772">
    <property type="entry name" value="DNA-bd_HTH_TetR-type_CS"/>
</dbReference>
<dbReference type="Proteomes" id="UP000585507">
    <property type="component" value="Unassembled WGS sequence"/>
</dbReference>
<dbReference type="RefSeq" id="WP_018326568.1">
    <property type="nucleotide sequence ID" value="NZ_JACHBK010000019.1"/>
</dbReference>
<keyword evidence="8" id="KW-1185">Reference proteome</keyword>
<evidence type="ECO:0000256" key="5">
    <source>
        <dbReference type="PROSITE-ProRule" id="PRU00335"/>
    </source>
</evidence>
<dbReference type="SUPFAM" id="SSF46689">
    <property type="entry name" value="Homeodomain-like"/>
    <property type="match status" value="1"/>
</dbReference>
<dbReference type="PRINTS" id="PR00455">
    <property type="entry name" value="HTHTETR"/>
</dbReference>
<keyword evidence="2" id="KW-0805">Transcription regulation</keyword>
<dbReference type="PANTHER" id="PTHR30055:SF240">
    <property type="entry name" value="HTH-TYPE TRANSCRIPTIONAL REGULATOR ACRR"/>
    <property type="match status" value="1"/>
</dbReference>
<dbReference type="Pfam" id="PF08361">
    <property type="entry name" value="TetR_C_2"/>
    <property type="match status" value="1"/>
</dbReference>
<dbReference type="InterPro" id="IPR013572">
    <property type="entry name" value="Tscrpt_reg_MAATS_C"/>
</dbReference>
<proteinExistence type="predicted"/>
<dbReference type="InterPro" id="IPR001647">
    <property type="entry name" value="HTH_TetR"/>
</dbReference>
<feature type="DNA-binding region" description="H-T-H motif" evidence="5">
    <location>
        <begin position="32"/>
        <end position="51"/>
    </location>
</feature>
<dbReference type="PROSITE" id="PS50977">
    <property type="entry name" value="HTH_TETR_2"/>
    <property type="match status" value="1"/>
</dbReference>
<keyword evidence="4" id="KW-0804">Transcription</keyword>
<sequence length="217" mass="24424">MRRTKAEAEETRNSILHAAERVFYEKGVSNATLDDVAKAAGVTRGAIYWHFSNKTDLFLELYNSVSLPLEDMIARDIEQPASGVLAFIEKLTVDWLDELASDEHRQRIFTILLRCSYGGDLMPVLERQQEVDDRHVASLESAFARAGNEGYLNANWTPHSATRALWWMVGGLCTEWLLFGRRFDLAAEGRDGLKRLFASFRPATIDITASADVHSMA</sequence>